<evidence type="ECO:0000313" key="4">
    <source>
        <dbReference type="EMBL" id="MBT8592092.1"/>
    </source>
</evidence>
<dbReference type="InterPro" id="IPR014756">
    <property type="entry name" value="Ig_E-set"/>
</dbReference>
<dbReference type="KEGG" id="poh:DPM16_05470"/>
<dbReference type="Proteomes" id="UP000762271">
    <property type="component" value="Unassembled WGS sequence"/>
</dbReference>
<accession>A0A2Z4JMN9</accession>
<protein>
    <submittedName>
        <fullName evidence="2">Thiosulfate oxidation carrier complex protein SoxZ</fullName>
    </submittedName>
</protein>
<evidence type="ECO:0000313" key="6">
    <source>
        <dbReference type="Proteomes" id="UP000248592"/>
    </source>
</evidence>
<reference evidence="2" key="3">
    <citation type="journal article" date="2019" name="Int. J. Syst. Evol. Microbiol.">
        <title>Polynucleobacter paneuropaeus sp. nov., characterized by six strains isolated from freshwater lakes located along a 3000 km north-south cross-section across Europe.</title>
        <authorList>
            <person name="Hoetzinger M."/>
            <person name="Schmidt J."/>
            <person name="Pitt A."/>
            <person name="Koll U."/>
            <person name="Lang E."/>
            <person name="Hahn M.W."/>
        </authorList>
    </citation>
    <scope>NUCLEOTIDE SEQUENCE</scope>
    <source>
        <strain evidence="2">MG-25-Pas1-D2</strain>
    </source>
</reference>
<dbReference type="EMBL" id="CP030085">
    <property type="protein sequence ID" value="AWW49436.1"/>
    <property type="molecule type" value="Genomic_DNA"/>
</dbReference>
<feature type="domain" description="Sulphur oxidation protein SoxZ" evidence="1">
    <location>
        <begin position="12"/>
        <end position="100"/>
    </location>
</feature>
<evidence type="ECO:0000313" key="5">
    <source>
        <dbReference type="EMBL" id="RAZ43022.1"/>
    </source>
</evidence>
<reference evidence="5 7" key="2">
    <citation type="submission" date="2018-06" db="EMBL/GenBank/DDBJ databases">
        <title>Genome of strain Polynucleobacter sp. FUKU-NW-11.</title>
        <authorList>
            <person name="Hahn M.W."/>
        </authorList>
    </citation>
    <scope>NUCLEOTIDE SEQUENCE [LARGE SCALE GENOMIC DNA]</scope>
    <source>
        <strain evidence="5">FUKU-NW-11</strain>
        <strain evidence="7">FUKU-NW11</strain>
    </source>
</reference>
<evidence type="ECO:0000313" key="2">
    <source>
        <dbReference type="EMBL" id="AWW49436.1"/>
    </source>
</evidence>
<dbReference type="Gene3D" id="2.60.40.10">
    <property type="entry name" value="Immunoglobulins"/>
    <property type="match status" value="1"/>
</dbReference>
<dbReference type="InterPro" id="IPR013783">
    <property type="entry name" value="Ig-like_fold"/>
</dbReference>
<dbReference type="Proteomes" id="UP000783102">
    <property type="component" value="Unassembled WGS sequence"/>
</dbReference>
<organism evidence="2 6">
    <name type="scientific">Polynucleobacter paneuropaeus</name>
    <dbReference type="NCBI Taxonomy" id="2527775"/>
    <lineage>
        <taxon>Bacteria</taxon>
        <taxon>Pseudomonadati</taxon>
        <taxon>Pseudomonadota</taxon>
        <taxon>Betaproteobacteria</taxon>
        <taxon>Burkholderiales</taxon>
        <taxon>Burkholderiaceae</taxon>
        <taxon>Polynucleobacter</taxon>
    </lineage>
</organism>
<dbReference type="Proteomes" id="UP000248592">
    <property type="component" value="Chromosome"/>
</dbReference>
<dbReference type="Pfam" id="PF08770">
    <property type="entry name" value="SoxZ"/>
    <property type="match status" value="1"/>
</dbReference>
<dbReference type="RefSeq" id="WP_112204538.1">
    <property type="nucleotide sequence ID" value="NZ_CBCSBS010000001.1"/>
</dbReference>
<proteinExistence type="predicted"/>
<sequence length="109" mass="12160">MSKTSRTVITMPDKAKRGEIIEIRAIAQHDMETGFRYDQNGKRIPRDIIRSFTCSYGGVEVFKADFYPGVGANPMVIFSTIATESGTLQFEWTGDDGYEALNQAQITVT</sequence>
<dbReference type="EMBL" id="JAANEY010000001">
    <property type="protein sequence ID" value="MBT8551046.1"/>
    <property type="molecule type" value="Genomic_DNA"/>
</dbReference>
<gene>
    <name evidence="5" type="ORF">DP176_04145</name>
    <name evidence="4" type="ORF">G6693_09165</name>
    <name evidence="3" type="ORF">G6731_03650</name>
    <name evidence="2" type="ORF">Pas1_02990</name>
</gene>
<dbReference type="Proteomes" id="UP000251072">
    <property type="component" value="Unassembled WGS sequence"/>
</dbReference>
<evidence type="ECO:0000313" key="7">
    <source>
        <dbReference type="Proteomes" id="UP000251072"/>
    </source>
</evidence>
<reference evidence="6" key="1">
    <citation type="submission" date="2018-06" db="EMBL/GenBank/DDBJ databases">
        <title>Description of a new Polynucleobacter species.</title>
        <authorList>
            <person name="Hahn M.W."/>
        </authorList>
    </citation>
    <scope>NUCLEOTIDE SEQUENCE [LARGE SCALE GENOMIC DNA]</scope>
    <source>
        <strain evidence="6">MG-25-Pas1-D2</strain>
    </source>
</reference>
<dbReference type="EMBL" id="QMCH01000002">
    <property type="protein sequence ID" value="RAZ43022.1"/>
    <property type="molecule type" value="Genomic_DNA"/>
</dbReference>
<dbReference type="InterPro" id="IPR014880">
    <property type="entry name" value="SoxZ_dom"/>
</dbReference>
<dbReference type="EMBL" id="JAANGI010000001">
    <property type="protein sequence ID" value="MBT8592092.1"/>
    <property type="molecule type" value="Genomic_DNA"/>
</dbReference>
<keyword evidence="7" id="KW-1185">Reference proteome</keyword>
<dbReference type="GeneID" id="66832473"/>
<evidence type="ECO:0000259" key="1">
    <source>
        <dbReference type="Pfam" id="PF08770"/>
    </source>
</evidence>
<evidence type="ECO:0000313" key="3">
    <source>
        <dbReference type="EMBL" id="MBT8551046.1"/>
    </source>
</evidence>
<dbReference type="AlphaFoldDB" id="A0A2Z4JMN9"/>
<name>A0A2Z4JMN9_9BURK</name>
<reference evidence="3" key="4">
    <citation type="journal article" date="2021" name="Genome Biol. Evol.">
        <title>Continental-Scale Gene Flow Prevents Allopatric Divergence of Pelagic Freshwater Bacteria.</title>
        <authorList>
            <person name="Hoetzinger M."/>
            <person name="Pitt A."/>
            <person name="Huemer A."/>
            <person name="Hahn M.W."/>
        </authorList>
    </citation>
    <scope>NUCLEOTIDE SEQUENCE</scope>
    <source>
        <strain evidence="4">AP-YLGG-20-G6</strain>
        <strain evidence="3">SM1-W8</strain>
    </source>
</reference>
<dbReference type="SUPFAM" id="SSF81296">
    <property type="entry name" value="E set domains"/>
    <property type="match status" value="1"/>
</dbReference>